<dbReference type="AlphaFoldDB" id="A0AAD6ILY4"/>
<name>A0AAD6ILY4_PENCN</name>
<dbReference type="EMBL" id="JAQJZL010000001">
    <property type="protein sequence ID" value="KAJ6056734.1"/>
    <property type="molecule type" value="Genomic_DNA"/>
</dbReference>
<accession>A0AAD6ILY4</accession>
<gene>
    <name evidence="1" type="ORF">N7460_000008</name>
</gene>
<evidence type="ECO:0000313" key="2">
    <source>
        <dbReference type="Proteomes" id="UP001219568"/>
    </source>
</evidence>
<keyword evidence="2" id="KW-1185">Reference proteome</keyword>
<dbReference type="Proteomes" id="UP001219568">
    <property type="component" value="Unassembled WGS sequence"/>
</dbReference>
<reference evidence="1" key="1">
    <citation type="journal article" date="2023" name="IMA Fungus">
        <title>Comparative genomic study of the Penicillium genus elucidates a diverse pangenome and 15 lateral gene transfer events.</title>
        <authorList>
            <person name="Petersen C."/>
            <person name="Sorensen T."/>
            <person name="Nielsen M.R."/>
            <person name="Sondergaard T.E."/>
            <person name="Sorensen J.L."/>
            <person name="Fitzpatrick D.A."/>
            <person name="Frisvad J.C."/>
            <person name="Nielsen K.L."/>
        </authorList>
    </citation>
    <scope>NUCLEOTIDE SEQUENCE</scope>
    <source>
        <strain evidence="1">IBT 15450</strain>
    </source>
</reference>
<reference evidence="1" key="2">
    <citation type="submission" date="2023-01" db="EMBL/GenBank/DDBJ databases">
        <authorList>
            <person name="Petersen C."/>
        </authorList>
    </citation>
    <scope>NUCLEOTIDE SEQUENCE</scope>
    <source>
        <strain evidence="1">IBT 15450</strain>
    </source>
</reference>
<proteinExistence type="predicted"/>
<evidence type="ECO:0000313" key="1">
    <source>
        <dbReference type="EMBL" id="KAJ6056734.1"/>
    </source>
</evidence>
<sequence>MITRSAPANETPGEGREEAVISLLANSSDLKRAGLDWKEYYAAIEEDLNTGQYSQHCTTFVLTLLPNLRRLRLPEQWNYGAFAASDQLLDTVVQKSRLPGSKSSLSQVTLLEANEREMSTEFDIDMAAPFLTLPYLQSFEAQRCKSANNYRNTAGKYAALENVIFRDTHLDEMAVGNFVQHTPNLKSFVYSYSGNPGVWDICKMLKDIERGVGSNLEELYMLYESKSTMVEDTGEEMNDSFAPGEASLHGFKRLRRLQLPLKIAVCNHNAATADRLASLIDLVPASVSHLSFVSYGTDDEAKALQILFREFSSSQVPYFQELHLFIPGNATELYKQSWAKVSEDKKAGILLVHEEYDGLAVWLDRNDSVYSDDV</sequence>
<comment type="caution">
    <text evidence="1">The sequence shown here is derived from an EMBL/GenBank/DDBJ whole genome shotgun (WGS) entry which is preliminary data.</text>
</comment>
<protein>
    <submittedName>
        <fullName evidence="1">F-box domain protein</fullName>
    </submittedName>
</protein>
<organism evidence="1 2">
    <name type="scientific">Penicillium canescens</name>
    <dbReference type="NCBI Taxonomy" id="5083"/>
    <lineage>
        <taxon>Eukaryota</taxon>
        <taxon>Fungi</taxon>
        <taxon>Dikarya</taxon>
        <taxon>Ascomycota</taxon>
        <taxon>Pezizomycotina</taxon>
        <taxon>Eurotiomycetes</taxon>
        <taxon>Eurotiomycetidae</taxon>
        <taxon>Eurotiales</taxon>
        <taxon>Aspergillaceae</taxon>
        <taxon>Penicillium</taxon>
    </lineage>
</organism>